<dbReference type="Proteomes" id="UP001303046">
    <property type="component" value="Unassembled WGS sequence"/>
</dbReference>
<accession>A0ABR1BHC6</accession>
<dbReference type="PANTHER" id="PTHR24394:SF44">
    <property type="entry name" value="ZINC FINGER PROTEIN 271-LIKE"/>
    <property type="match status" value="1"/>
</dbReference>
<evidence type="ECO:0000259" key="9">
    <source>
        <dbReference type="PROSITE" id="PS50097"/>
    </source>
</evidence>
<evidence type="ECO:0000256" key="7">
    <source>
        <dbReference type="PROSITE-ProRule" id="PRU00042"/>
    </source>
</evidence>
<dbReference type="InterPro" id="IPR011333">
    <property type="entry name" value="SKP1/BTB/POZ_sf"/>
</dbReference>
<feature type="domain" description="BTB" evidence="9">
    <location>
        <begin position="178"/>
        <end position="249"/>
    </location>
</feature>
<dbReference type="EMBL" id="JAVFWL010000001">
    <property type="protein sequence ID" value="KAK6725914.1"/>
    <property type="molecule type" value="Genomic_DNA"/>
</dbReference>
<dbReference type="InterPro" id="IPR000210">
    <property type="entry name" value="BTB/POZ_dom"/>
</dbReference>
<keyword evidence="12" id="KW-1185">Reference proteome</keyword>
<dbReference type="InterPro" id="IPR036236">
    <property type="entry name" value="Znf_C2H2_sf"/>
</dbReference>
<evidence type="ECO:0000256" key="2">
    <source>
        <dbReference type="ARBA" id="ARBA00022723"/>
    </source>
</evidence>
<evidence type="ECO:0000256" key="4">
    <source>
        <dbReference type="ARBA" id="ARBA00022771"/>
    </source>
</evidence>
<keyword evidence="5" id="KW-0862">Zinc</keyword>
<evidence type="ECO:0000256" key="5">
    <source>
        <dbReference type="ARBA" id="ARBA00022833"/>
    </source>
</evidence>
<reference evidence="11 12" key="1">
    <citation type="submission" date="2023-08" db="EMBL/GenBank/DDBJ databases">
        <title>A Necator americanus chromosomal reference genome.</title>
        <authorList>
            <person name="Ilik V."/>
            <person name="Petrzelkova K.J."/>
            <person name="Pardy F."/>
            <person name="Fuh T."/>
            <person name="Niatou-Singa F.S."/>
            <person name="Gouil Q."/>
            <person name="Baker L."/>
            <person name="Ritchie M.E."/>
            <person name="Jex A.R."/>
            <person name="Gazzola D."/>
            <person name="Li H."/>
            <person name="Toshio Fujiwara R."/>
            <person name="Zhan B."/>
            <person name="Aroian R.V."/>
            <person name="Pafco B."/>
            <person name="Schwarz E.M."/>
        </authorList>
    </citation>
    <scope>NUCLEOTIDE SEQUENCE [LARGE SCALE GENOMIC DNA]</scope>
    <source>
        <strain evidence="11 12">Aroian</strain>
        <tissue evidence="11">Whole animal</tissue>
    </source>
</reference>
<sequence length="565" mass="63414">MDEAGPSGDSAGTKSEQPPEGTNADFESYLDFDVPYSPEEHALNTFKYFTNENKKHLDLIFEANGKRIAQTNRLLVAAFSPRLEEALLKAPTGVATLEFDPTATGITEETLLQVLDYIQTGSCRSSPQLLHAAEFLGCAALKELLDSTSDSDLEVHDDWHEIRFLEQLARFRKESKFFDCNIISGRLGVIRCHRLLMCAHSRHLEAALSGSLSSGTVTIRIDSRNVLISPENMKSMVDFAYTGVLDVGRRRLRMLRVSAFDLGMNQLVELIDHKVGLLSCEEQDAAQYGEYEMNFASPAEEDHPVSVGVAHDFVRSCSVDSDKDEESATILQGSSAEDITAQAADDYDSIYEEYVMGPRRGRRNTARITRNKYQPLVLGGSSMISLREGQHDVTVPAVTMSFLQENERKTTAVDSFGYGLPEIVGASDVTVPLIVGDQRAMMEKPFKCPYCDHRSKEKGGLEKHIRSIHTLEAPYKCKYCNQSFKVQSNMVRHIRAHTGEKPYACKKCGVSYADKKNMDAHIFREHLRMRELECTAPGCSARFWRHDRFAFHCLKRHGTVPQFLQ</sequence>
<gene>
    <name evidence="11" type="primary">Necator_chrI.g434</name>
    <name evidence="11" type="ORF">RB195_004312</name>
</gene>
<evidence type="ECO:0008006" key="13">
    <source>
        <dbReference type="Google" id="ProtNLM"/>
    </source>
</evidence>
<evidence type="ECO:0000256" key="8">
    <source>
        <dbReference type="SAM" id="MobiDB-lite"/>
    </source>
</evidence>
<dbReference type="Pfam" id="PF00651">
    <property type="entry name" value="BTB"/>
    <property type="match status" value="1"/>
</dbReference>
<dbReference type="Pfam" id="PF00096">
    <property type="entry name" value="zf-C2H2"/>
    <property type="match status" value="2"/>
</dbReference>
<dbReference type="SMART" id="SM00355">
    <property type="entry name" value="ZnF_C2H2"/>
    <property type="match status" value="4"/>
</dbReference>
<dbReference type="SUPFAM" id="SSF57667">
    <property type="entry name" value="beta-beta-alpha zinc fingers"/>
    <property type="match status" value="2"/>
</dbReference>
<dbReference type="PROSITE" id="PS50097">
    <property type="entry name" value="BTB"/>
    <property type="match status" value="1"/>
</dbReference>
<feature type="domain" description="C2H2-type" evidence="10">
    <location>
        <begin position="446"/>
        <end position="474"/>
    </location>
</feature>
<dbReference type="PROSITE" id="PS00028">
    <property type="entry name" value="ZINC_FINGER_C2H2_1"/>
    <property type="match status" value="2"/>
</dbReference>
<feature type="domain" description="C2H2-type" evidence="10">
    <location>
        <begin position="475"/>
        <end position="502"/>
    </location>
</feature>
<dbReference type="SUPFAM" id="SSF54695">
    <property type="entry name" value="POZ domain"/>
    <property type="match status" value="1"/>
</dbReference>
<proteinExistence type="predicted"/>
<feature type="domain" description="C2H2-type" evidence="10">
    <location>
        <begin position="503"/>
        <end position="531"/>
    </location>
</feature>
<dbReference type="Gene3D" id="3.30.160.60">
    <property type="entry name" value="Classic Zinc Finger"/>
    <property type="match status" value="3"/>
</dbReference>
<dbReference type="PROSITE" id="PS50157">
    <property type="entry name" value="ZINC_FINGER_C2H2_2"/>
    <property type="match status" value="3"/>
</dbReference>
<keyword evidence="2" id="KW-0479">Metal-binding</keyword>
<evidence type="ECO:0000256" key="6">
    <source>
        <dbReference type="ARBA" id="ARBA00023242"/>
    </source>
</evidence>
<dbReference type="InterPro" id="IPR013087">
    <property type="entry name" value="Znf_C2H2_type"/>
</dbReference>
<name>A0ABR1BHC6_NECAM</name>
<dbReference type="SMART" id="SM00225">
    <property type="entry name" value="BTB"/>
    <property type="match status" value="2"/>
</dbReference>
<dbReference type="PANTHER" id="PTHR24394">
    <property type="entry name" value="ZINC FINGER PROTEIN"/>
    <property type="match status" value="1"/>
</dbReference>
<feature type="region of interest" description="Disordered" evidence="8">
    <location>
        <begin position="1"/>
        <end position="26"/>
    </location>
</feature>
<protein>
    <recommendedName>
        <fullName evidence="13">Zinc finger, C2H2 type</fullName>
    </recommendedName>
</protein>
<evidence type="ECO:0000259" key="10">
    <source>
        <dbReference type="PROSITE" id="PS50157"/>
    </source>
</evidence>
<keyword evidence="3" id="KW-0677">Repeat</keyword>
<comment type="subcellular location">
    <subcellularLocation>
        <location evidence="1">Nucleus</location>
    </subcellularLocation>
</comment>
<evidence type="ECO:0000313" key="11">
    <source>
        <dbReference type="EMBL" id="KAK6725914.1"/>
    </source>
</evidence>
<evidence type="ECO:0000256" key="3">
    <source>
        <dbReference type="ARBA" id="ARBA00022737"/>
    </source>
</evidence>
<evidence type="ECO:0000256" key="1">
    <source>
        <dbReference type="ARBA" id="ARBA00004123"/>
    </source>
</evidence>
<organism evidence="11 12">
    <name type="scientific">Necator americanus</name>
    <name type="common">Human hookworm</name>
    <dbReference type="NCBI Taxonomy" id="51031"/>
    <lineage>
        <taxon>Eukaryota</taxon>
        <taxon>Metazoa</taxon>
        <taxon>Ecdysozoa</taxon>
        <taxon>Nematoda</taxon>
        <taxon>Chromadorea</taxon>
        <taxon>Rhabditida</taxon>
        <taxon>Rhabditina</taxon>
        <taxon>Rhabditomorpha</taxon>
        <taxon>Strongyloidea</taxon>
        <taxon>Ancylostomatidae</taxon>
        <taxon>Bunostominae</taxon>
        <taxon>Necator</taxon>
    </lineage>
</organism>
<keyword evidence="4 7" id="KW-0863">Zinc-finger</keyword>
<comment type="caution">
    <text evidence="11">The sequence shown here is derived from an EMBL/GenBank/DDBJ whole genome shotgun (WGS) entry which is preliminary data.</text>
</comment>
<dbReference type="Gene3D" id="3.30.710.10">
    <property type="entry name" value="Potassium Channel Kv1.1, Chain A"/>
    <property type="match status" value="2"/>
</dbReference>
<keyword evidence="6" id="KW-0539">Nucleus</keyword>
<evidence type="ECO:0000313" key="12">
    <source>
        <dbReference type="Proteomes" id="UP001303046"/>
    </source>
</evidence>
<dbReference type="CDD" id="cd18186">
    <property type="entry name" value="BTB_POZ_ZBTB_KLHL-like"/>
    <property type="match status" value="1"/>
</dbReference>